<keyword evidence="2" id="KW-1185">Reference proteome</keyword>
<dbReference type="AlphaFoldDB" id="Q0FPS6"/>
<protein>
    <submittedName>
        <fullName evidence="1">Uncharacterized protein</fullName>
    </submittedName>
</protein>
<dbReference type="EMBL" id="AATQ01000017">
    <property type="protein sequence ID" value="EAU46137.1"/>
    <property type="molecule type" value="Genomic_DNA"/>
</dbReference>
<evidence type="ECO:0000313" key="2">
    <source>
        <dbReference type="Proteomes" id="UP000006230"/>
    </source>
</evidence>
<gene>
    <name evidence="1" type="ORF">R2601_01528</name>
</gene>
<comment type="caution">
    <text evidence="1">The sequence shown here is derived from an EMBL/GenBank/DDBJ whole genome shotgun (WGS) entry which is preliminary data.</text>
</comment>
<organism evidence="1 2">
    <name type="scientific">Salipiger bermudensis (strain DSM 26914 / JCM 13377 / KCTC 12554 / HTCC2601)</name>
    <name type="common">Pelagibaca bermudensis</name>
    <dbReference type="NCBI Taxonomy" id="314265"/>
    <lineage>
        <taxon>Bacteria</taxon>
        <taxon>Pseudomonadati</taxon>
        <taxon>Pseudomonadota</taxon>
        <taxon>Alphaproteobacteria</taxon>
        <taxon>Rhodobacterales</taxon>
        <taxon>Roseobacteraceae</taxon>
        <taxon>Salipiger</taxon>
    </lineage>
</organism>
<dbReference type="Proteomes" id="UP000006230">
    <property type="component" value="Unassembled WGS sequence"/>
</dbReference>
<evidence type="ECO:0000313" key="1">
    <source>
        <dbReference type="EMBL" id="EAU46137.1"/>
    </source>
</evidence>
<reference evidence="1 2" key="1">
    <citation type="journal article" date="2010" name="J. Bacteriol.">
        <title>Genome sequences of Pelagibaca bermudensis HTCC2601T and Maritimibacter alkaliphilus HTCC2654T, the type strains of two marine Roseobacter genera.</title>
        <authorList>
            <person name="Thrash J.C."/>
            <person name="Cho J.C."/>
            <person name="Ferriera S."/>
            <person name="Johnson J."/>
            <person name="Vergin K.L."/>
            <person name="Giovannoni S.J."/>
        </authorList>
    </citation>
    <scope>NUCLEOTIDE SEQUENCE [LARGE SCALE GENOMIC DNA]</scope>
    <source>
        <strain evidence="2">DSM 26914 / JCM 13377 / KCTC 12554 / HTCC2601</strain>
    </source>
</reference>
<proteinExistence type="predicted"/>
<dbReference type="HOGENOM" id="CLU_1287868_0_0_5"/>
<dbReference type="STRING" id="314265.R2601_01528"/>
<accession>Q0FPS6</accession>
<name>Q0FPS6_SALBH</name>
<sequence>MHASRVLPILDENRELIERPDLFTLARLSIPESEGEELVTQVWRHMTLNSDNSAPLSDFDQVVEAKYLRRKRFWTERRHAAMIIVELMRLRFEGLPLTRANAYRLVAKALRDEGGRQDELSMTTVLQAEFERWINTAHLEAALRWSTPGPEEFENDAAAFTVFLSNARSFEQEIDVIADKSGFEWNPWRIPDCFAPSPLPGLYSLTEDERAFVI</sequence>